<dbReference type="EMBL" id="OX597839">
    <property type="protein sequence ID" value="CAI9741107.1"/>
    <property type="molecule type" value="Genomic_DNA"/>
</dbReference>
<sequence>MPFKRLTSSKASGSEPKCQKKVMTLHEKAQLLDMFQEGKSYAAVGRYYLINENTIPYIKKNEVAIRTTVAVSFCESAKKITIMRNKQFVRMESALALWIGDYKKKNILSSSNIIREKARKLYQQFNRGDGAEGTEEL</sequence>
<evidence type="ECO:0000313" key="1">
    <source>
        <dbReference type="EMBL" id="CAI9741107.1"/>
    </source>
</evidence>
<organism evidence="1 2">
    <name type="scientific">Octopus vulgaris</name>
    <name type="common">Common octopus</name>
    <dbReference type="NCBI Taxonomy" id="6645"/>
    <lineage>
        <taxon>Eukaryota</taxon>
        <taxon>Metazoa</taxon>
        <taxon>Spiralia</taxon>
        <taxon>Lophotrochozoa</taxon>
        <taxon>Mollusca</taxon>
        <taxon>Cephalopoda</taxon>
        <taxon>Coleoidea</taxon>
        <taxon>Octopodiformes</taxon>
        <taxon>Octopoda</taxon>
        <taxon>Incirrata</taxon>
        <taxon>Octopodidae</taxon>
        <taxon>Octopus</taxon>
    </lineage>
</organism>
<accession>A0AA36BWJ3</accession>
<dbReference type="GO" id="GO:0003677">
    <property type="term" value="F:DNA binding"/>
    <property type="evidence" value="ECO:0007669"/>
    <property type="project" value="UniProtKB-KW"/>
</dbReference>
<proteinExistence type="predicted"/>
<dbReference type="InterPro" id="IPR009057">
    <property type="entry name" value="Homeodomain-like_sf"/>
</dbReference>
<protein>
    <submittedName>
        <fullName evidence="1">Transposable element-derived 1-like</fullName>
    </submittedName>
</protein>
<dbReference type="AlphaFoldDB" id="A0AA36BWJ3"/>
<name>A0AA36BWJ3_OCTVU</name>
<keyword evidence="2" id="KW-1185">Reference proteome</keyword>
<dbReference type="SUPFAM" id="SSF46689">
    <property type="entry name" value="Homeodomain-like"/>
    <property type="match status" value="2"/>
</dbReference>
<gene>
    <name evidence="1" type="ORF">OCTVUL_1B010733</name>
</gene>
<dbReference type="Proteomes" id="UP001162480">
    <property type="component" value="Chromosome 26"/>
</dbReference>
<reference evidence="1" key="1">
    <citation type="submission" date="2023-08" db="EMBL/GenBank/DDBJ databases">
        <authorList>
            <person name="Alioto T."/>
            <person name="Alioto T."/>
            <person name="Gomez Garrido J."/>
        </authorList>
    </citation>
    <scope>NUCLEOTIDE SEQUENCE</scope>
</reference>
<dbReference type="Gene3D" id="1.10.10.60">
    <property type="entry name" value="Homeodomain-like"/>
    <property type="match status" value="1"/>
</dbReference>
<evidence type="ECO:0000313" key="2">
    <source>
        <dbReference type="Proteomes" id="UP001162480"/>
    </source>
</evidence>